<dbReference type="SUPFAM" id="SSF54197">
    <property type="entry name" value="HIT-like"/>
    <property type="match status" value="1"/>
</dbReference>
<accession>A0A1D8IMN2</accession>
<dbReference type="RefSeq" id="WP_070078070.1">
    <property type="nucleotide sequence ID" value="NZ_CP017415.1"/>
</dbReference>
<dbReference type="InterPro" id="IPR011146">
    <property type="entry name" value="HIT-like"/>
</dbReference>
<dbReference type="InterPro" id="IPR026026">
    <property type="entry name" value="HIT_Hint"/>
</dbReference>
<dbReference type="AlphaFoldDB" id="A0A1D8IMN2"/>
<name>A0A1D8IMN2_9GAMM</name>
<evidence type="ECO:0000313" key="3">
    <source>
        <dbReference type="EMBL" id="AOU97685.1"/>
    </source>
</evidence>
<evidence type="ECO:0000259" key="2">
    <source>
        <dbReference type="PROSITE" id="PS51084"/>
    </source>
</evidence>
<comment type="caution">
    <text evidence="1">Lacks conserved residue(s) required for the propagation of feature annotation.</text>
</comment>
<dbReference type="GO" id="GO:0003824">
    <property type="term" value="F:catalytic activity"/>
    <property type="evidence" value="ECO:0007669"/>
    <property type="project" value="InterPro"/>
</dbReference>
<sequence>MNAFTLDSRLAQDCHRMGRLPFSELLLMNNADYPWFILVPRTRETELYALEPALQAGLMTEVNRVAAFVKTACSQVEKLNVAAIGNIVRQLHVHVVGRHEKDPAWPGVVWGTTVRNTYTSEALARLRAQLHSAHLPGFTPLPD</sequence>
<dbReference type="PROSITE" id="PS51084">
    <property type="entry name" value="HIT_2"/>
    <property type="match status" value="1"/>
</dbReference>
<protein>
    <recommendedName>
        <fullName evidence="2">HIT domain-containing protein</fullName>
    </recommendedName>
</protein>
<organism evidence="3 4">
    <name type="scientific">Acidihalobacter yilgarnensis</name>
    <dbReference type="NCBI Taxonomy" id="2819280"/>
    <lineage>
        <taxon>Bacteria</taxon>
        <taxon>Pseudomonadati</taxon>
        <taxon>Pseudomonadota</taxon>
        <taxon>Gammaproteobacteria</taxon>
        <taxon>Chromatiales</taxon>
        <taxon>Ectothiorhodospiraceae</taxon>
        <taxon>Acidihalobacter</taxon>
    </lineage>
</organism>
<proteinExistence type="predicted"/>
<dbReference type="InterPro" id="IPR036265">
    <property type="entry name" value="HIT-like_sf"/>
</dbReference>
<dbReference type="EMBL" id="CP017415">
    <property type="protein sequence ID" value="AOU97685.1"/>
    <property type="molecule type" value="Genomic_DNA"/>
</dbReference>
<keyword evidence="4" id="KW-1185">Reference proteome</keyword>
<dbReference type="PIRSF" id="PIRSF000714">
    <property type="entry name" value="HIT"/>
    <property type="match status" value="1"/>
</dbReference>
<dbReference type="Pfam" id="PF01230">
    <property type="entry name" value="HIT"/>
    <property type="match status" value="1"/>
</dbReference>
<evidence type="ECO:0000313" key="4">
    <source>
        <dbReference type="Proteomes" id="UP000095401"/>
    </source>
</evidence>
<dbReference type="Gene3D" id="3.30.428.10">
    <property type="entry name" value="HIT-like"/>
    <property type="match status" value="1"/>
</dbReference>
<reference evidence="4" key="1">
    <citation type="submission" date="2016-09" db="EMBL/GenBank/DDBJ databases">
        <title>Acidihalobacter prosperus F5.</title>
        <authorList>
            <person name="Khaleque H.N."/>
            <person name="Ramsay J.P."/>
            <person name="Kaksonen A.H."/>
            <person name="Boxall N.J."/>
            <person name="Watkin E.L.J."/>
        </authorList>
    </citation>
    <scope>NUCLEOTIDE SEQUENCE [LARGE SCALE GENOMIC DNA]</scope>
    <source>
        <strain evidence="4">F5</strain>
    </source>
</reference>
<dbReference type="Proteomes" id="UP000095401">
    <property type="component" value="Chromosome"/>
</dbReference>
<evidence type="ECO:0000256" key="1">
    <source>
        <dbReference type="PROSITE-ProRule" id="PRU00464"/>
    </source>
</evidence>
<dbReference type="KEGG" id="aprs:BI364_06690"/>
<gene>
    <name evidence="3" type="ORF">BI364_06690</name>
</gene>
<feature type="domain" description="HIT" evidence="2">
    <location>
        <begin position="37"/>
        <end position="105"/>
    </location>
</feature>